<reference evidence="1" key="2">
    <citation type="submission" date="2015-10" db="EMBL/GenBank/DDBJ databases">
        <authorList>
            <person name="Gilbert D.G."/>
        </authorList>
    </citation>
    <scope>NUCLEOTIDE SEQUENCE</scope>
</reference>
<reference evidence="1" key="1">
    <citation type="submission" date="2015-10" db="EMBL/GenBank/DDBJ databases">
        <title>Daphnia magna gene sets from two clonal populations assembled and annotated with EvidentialGene.</title>
        <authorList>
            <person name="Gilbert D."/>
            <person name="Podicheti R."/>
            <person name="Orsini L."/>
            <person name="Colbourne J."/>
            <person name="Pfrender M."/>
        </authorList>
    </citation>
    <scope>NUCLEOTIDE SEQUENCE</scope>
</reference>
<name>A0A0P4ZZB7_9CRUS</name>
<evidence type="ECO:0000313" key="1">
    <source>
        <dbReference type="EMBL" id="JAJ17397.1"/>
    </source>
</evidence>
<organism evidence="1">
    <name type="scientific">Daphnia magna</name>
    <dbReference type="NCBI Taxonomy" id="35525"/>
    <lineage>
        <taxon>Eukaryota</taxon>
        <taxon>Metazoa</taxon>
        <taxon>Ecdysozoa</taxon>
        <taxon>Arthropoda</taxon>
        <taxon>Crustacea</taxon>
        <taxon>Branchiopoda</taxon>
        <taxon>Diplostraca</taxon>
        <taxon>Cladocera</taxon>
        <taxon>Anomopoda</taxon>
        <taxon>Daphniidae</taxon>
        <taxon>Daphnia</taxon>
    </lineage>
</organism>
<protein>
    <submittedName>
        <fullName evidence="1">Uncharacterized protein</fullName>
    </submittedName>
</protein>
<proteinExistence type="predicted"/>
<sequence length="174" mass="19563">MKKASSSGSGASIRNRASSRQTSRKWLFFFYFYFLVAAAAAAAAAAATAWRRLHTRELCTTRAAGTLYVRGYLEPEKEKEASQQRRKQQASGYHRSMMVVDIQNFTGHVVFAHKSFGNALTFEMNKSCLPVIFPAPFHSSLCVETLSNNPSKTRFSSLPFFLVFFCDPGQLRRV</sequence>
<dbReference type="AlphaFoldDB" id="A0A0P4ZZB7"/>
<dbReference type="EMBL" id="GDIP01206005">
    <property type="protein sequence ID" value="JAJ17397.1"/>
    <property type="molecule type" value="Transcribed_RNA"/>
</dbReference>
<accession>A0A0P4ZZB7</accession>